<gene>
    <name evidence="3" type="ORF">GU334_00105</name>
</gene>
<keyword evidence="1" id="KW-0472">Membrane</keyword>
<dbReference type="InterPro" id="IPR023346">
    <property type="entry name" value="Lysozyme-like_dom_sf"/>
</dbReference>
<evidence type="ECO:0000259" key="2">
    <source>
        <dbReference type="PROSITE" id="PS51782"/>
    </source>
</evidence>
<keyword evidence="1" id="KW-0812">Transmembrane</keyword>
<keyword evidence="4" id="KW-1185">Reference proteome</keyword>
<feature type="domain" description="LysM" evidence="2">
    <location>
        <begin position="95"/>
        <end position="139"/>
    </location>
</feature>
<dbReference type="SMART" id="SM00257">
    <property type="entry name" value="LysM"/>
    <property type="match status" value="1"/>
</dbReference>
<organism evidence="3 4">
    <name type="scientific">Pseudolactococcus raffinolactis</name>
    <dbReference type="NCBI Taxonomy" id="1366"/>
    <lineage>
        <taxon>Bacteria</taxon>
        <taxon>Bacillati</taxon>
        <taxon>Bacillota</taxon>
        <taxon>Bacilli</taxon>
        <taxon>Lactobacillales</taxon>
        <taxon>Streptococcaceae</taxon>
        <taxon>Pseudolactococcus</taxon>
    </lineage>
</organism>
<dbReference type="RefSeq" id="WP_061774571.1">
    <property type="nucleotide sequence ID" value="NZ_CP023392.1"/>
</dbReference>
<dbReference type="SUPFAM" id="SSF54106">
    <property type="entry name" value="LysM domain"/>
    <property type="match status" value="1"/>
</dbReference>
<dbReference type="EMBL" id="CP047628">
    <property type="protein sequence ID" value="QIW57432.1"/>
    <property type="molecule type" value="Genomic_DNA"/>
</dbReference>
<dbReference type="SUPFAM" id="SSF53955">
    <property type="entry name" value="Lysozyme-like"/>
    <property type="match status" value="1"/>
</dbReference>
<dbReference type="InterPro" id="IPR018392">
    <property type="entry name" value="LysM"/>
</dbReference>
<dbReference type="PROSITE" id="PS51782">
    <property type="entry name" value="LYSM"/>
    <property type="match status" value="1"/>
</dbReference>
<feature type="transmembrane region" description="Helical" evidence="1">
    <location>
        <begin position="15"/>
        <end position="38"/>
    </location>
</feature>
<evidence type="ECO:0000313" key="3">
    <source>
        <dbReference type="EMBL" id="QIW57432.1"/>
    </source>
</evidence>
<dbReference type="InterPro" id="IPR036779">
    <property type="entry name" value="LysM_dom_sf"/>
</dbReference>
<dbReference type="CDD" id="cd00118">
    <property type="entry name" value="LysM"/>
    <property type="match status" value="1"/>
</dbReference>
<dbReference type="Gene3D" id="1.10.530.10">
    <property type="match status" value="1"/>
</dbReference>
<reference evidence="3 4" key="1">
    <citation type="submission" date="2019-12" db="EMBL/GenBank/DDBJ databases">
        <title>Whole genome sequences of Lactococcus raffinolactis strains isolated from sewage.</title>
        <authorList>
            <person name="Ybazeta G."/>
            <person name="Ross M."/>
            <person name="Brabant-Kirwan D."/>
            <person name="Saleh M."/>
            <person name="Dillon J.A."/>
            <person name="Splinter K."/>
            <person name="Nokhbeh R."/>
        </authorList>
    </citation>
    <scope>NUCLEOTIDE SEQUENCE [LARGE SCALE GENOMIC DNA]</scope>
    <source>
        <strain evidence="3 4">Lr_19_14</strain>
    </source>
</reference>
<evidence type="ECO:0000256" key="1">
    <source>
        <dbReference type="SAM" id="Phobius"/>
    </source>
</evidence>
<evidence type="ECO:0000313" key="4">
    <source>
        <dbReference type="Proteomes" id="UP000501558"/>
    </source>
</evidence>
<dbReference type="Pfam" id="PF01476">
    <property type="entry name" value="LysM"/>
    <property type="match status" value="1"/>
</dbReference>
<dbReference type="Gene3D" id="3.10.350.10">
    <property type="entry name" value="LysM domain"/>
    <property type="match status" value="1"/>
</dbReference>
<accession>A0AAE6YJG6</accession>
<dbReference type="Proteomes" id="UP000501558">
    <property type="component" value="Chromosome"/>
</dbReference>
<sequence length="258" mass="28489">MRKYKKNNFKKTHKIIFTILSLIGMLGLTFGISVFLVLGNERITQADTTSSKTENLSQNKMIAVTSNVSSKPATSNLDHAVQVEPVKSKEVSDQVNYTVQEGDSLSTIANQFQISMTSIMQQNELTSSEAIYVGQVLAFTKSYVVKEETNVSLDTDEVLKTQDVSINNGNKVAAGGLSDEDRTYVLTQLQTRTGVDASQWDYIISRESGWIPTIKNSLGYYGLFQLAPSYPGYDGDVQSQIEGAVYLFNHGGMTHWAL</sequence>
<keyword evidence="1" id="KW-1133">Transmembrane helix</keyword>
<name>A0AAE6YJG6_9LACT</name>
<protein>
    <submittedName>
        <fullName evidence="3">LysM peptidoglycan-binding domain-containing protein</fullName>
    </submittedName>
</protein>
<dbReference type="GeneID" id="93296250"/>
<dbReference type="AlphaFoldDB" id="A0AAE6YJG6"/>
<proteinExistence type="predicted"/>